<evidence type="ECO:0000313" key="2">
    <source>
        <dbReference type="EMBL" id="KAJ1916528.1"/>
    </source>
</evidence>
<sequence>MLRRSQRIDHHRSNAAPTTIAATKKECSLSSNKHRTTIQVGKPVCSVKLGGNPKDRFTRGAGDGGGCTRQCDPSPLLCVYPNFDRHTADNADFHGTINDSSSSPFHHHQPLSSASSSSPSSSPHQLHTENRRNRCRSLPNLPSTATSTDSDSSAPPPSASHQTATTNIGNNSQATLSNQHPLPPSSISHLSLPNIMMLSTEAEAFDFSSQREVDMIQSQAYELQSVLEDTLRDAQTLVSDAQAMVHDDVVDEHERLASMLESVRSSVNDYSAQLENIEQGTSTVQTDARAIIDQVLSFCDAIDQTLEQVNAYL</sequence>
<feature type="compositionally biased region" description="Polar residues" evidence="1">
    <location>
        <begin position="167"/>
        <end position="179"/>
    </location>
</feature>
<reference evidence="2" key="1">
    <citation type="submission" date="2022-07" db="EMBL/GenBank/DDBJ databases">
        <title>Phylogenomic reconstructions and comparative analyses of Kickxellomycotina fungi.</title>
        <authorList>
            <person name="Reynolds N.K."/>
            <person name="Stajich J.E."/>
            <person name="Barry K."/>
            <person name="Grigoriev I.V."/>
            <person name="Crous P."/>
            <person name="Smith M.E."/>
        </authorList>
    </citation>
    <scope>NUCLEOTIDE SEQUENCE</scope>
    <source>
        <strain evidence="2">NBRC 100468</strain>
    </source>
</reference>
<protein>
    <submittedName>
        <fullName evidence="2">Uncharacterized protein</fullName>
    </submittedName>
</protein>
<evidence type="ECO:0000256" key="1">
    <source>
        <dbReference type="SAM" id="MobiDB-lite"/>
    </source>
</evidence>
<accession>A0A9W7ZZN1</accession>
<evidence type="ECO:0000313" key="3">
    <source>
        <dbReference type="Proteomes" id="UP001150538"/>
    </source>
</evidence>
<feature type="compositionally biased region" description="Low complexity" evidence="1">
    <location>
        <begin position="142"/>
        <end position="166"/>
    </location>
</feature>
<dbReference type="EMBL" id="JANBPU010000100">
    <property type="protein sequence ID" value="KAJ1916528.1"/>
    <property type="molecule type" value="Genomic_DNA"/>
</dbReference>
<gene>
    <name evidence="2" type="ORF">H4219_003743</name>
</gene>
<proteinExistence type="predicted"/>
<feature type="compositionally biased region" description="Low complexity" evidence="1">
    <location>
        <begin position="110"/>
        <end position="125"/>
    </location>
</feature>
<dbReference type="AlphaFoldDB" id="A0A9W7ZZN1"/>
<name>A0A9W7ZZN1_9FUNG</name>
<dbReference type="Proteomes" id="UP001150538">
    <property type="component" value="Unassembled WGS sequence"/>
</dbReference>
<organism evidence="2 3">
    <name type="scientific">Mycoemilia scoparia</name>
    <dbReference type="NCBI Taxonomy" id="417184"/>
    <lineage>
        <taxon>Eukaryota</taxon>
        <taxon>Fungi</taxon>
        <taxon>Fungi incertae sedis</taxon>
        <taxon>Zoopagomycota</taxon>
        <taxon>Kickxellomycotina</taxon>
        <taxon>Kickxellomycetes</taxon>
        <taxon>Kickxellales</taxon>
        <taxon>Kickxellaceae</taxon>
        <taxon>Mycoemilia</taxon>
    </lineage>
</organism>
<feature type="region of interest" description="Disordered" evidence="1">
    <location>
        <begin position="94"/>
        <end position="188"/>
    </location>
</feature>
<comment type="caution">
    <text evidence="2">The sequence shown here is derived from an EMBL/GenBank/DDBJ whole genome shotgun (WGS) entry which is preliminary data.</text>
</comment>
<keyword evidence="3" id="KW-1185">Reference proteome</keyword>